<dbReference type="RefSeq" id="WP_215065032.1">
    <property type="nucleotide sequence ID" value="NZ_BSKO01000001.1"/>
</dbReference>
<keyword evidence="1" id="KW-0479">Metal-binding</keyword>
<evidence type="ECO:0000313" key="3">
    <source>
        <dbReference type="EMBL" id="GLO67108.1"/>
    </source>
</evidence>
<organism evidence="3 4">
    <name type="scientific">Oceanobacillus kimchii</name>
    <dbReference type="NCBI Taxonomy" id="746691"/>
    <lineage>
        <taxon>Bacteria</taxon>
        <taxon>Bacillati</taxon>
        <taxon>Bacillota</taxon>
        <taxon>Bacilli</taxon>
        <taxon>Bacillales</taxon>
        <taxon>Bacillaceae</taxon>
        <taxon>Oceanobacillus</taxon>
    </lineage>
</organism>
<evidence type="ECO:0000256" key="1">
    <source>
        <dbReference type="ARBA" id="ARBA00022723"/>
    </source>
</evidence>
<gene>
    <name evidence="3" type="ORF">MACH08_28920</name>
</gene>
<dbReference type="PANTHER" id="PTHR11820">
    <property type="entry name" value="ACYLPYRUVASE"/>
    <property type="match status" value="1"/>
</dbReference>
<feature type="domain" description="Fumarylacetoacetase-like C-terminal" evidence="2">
    <location>
        <begin position="94"/>
        <end position="298"/>
    </location>
</feature>
<comment type="caution">
    <text evidence="3">The sequence shown here is derived from an EMBL/GenBank/DDBJ whole genome shotgun (WGS) entry which is preliminary data.</text>
</comment>
<name>A0ABQ5TNB3_9BACI</name>
<evidence type="ECO:0000259" key="2">
    <source>
        <dbReference type="Pfam" id="PF01557"/>
    </source>
</evidence>
<dbReference type="SUPFAM" id="SSF56529">
    <property type="entry name" value="FAH"/>
    <property type="match status" value="1"/>
</dbReference>
<dbReference type="Gene3D" id="3.90.850.10">
    <property type="entry name" value="Fumarylacetoacetase-like, C-terminal domain"/>
    <property type="match status" value="1"/>
</dbReference>
<dbReference type="Proteomes" id="UP001275436">
    <property type="component" value="Unassembled WGS sequence"/>
</dbReference>
<dbReference type="EMBL" id="BSKO01000001">
    <property type="protein sequence ID" value="GLO67108.1"/>
    <property type="molecule type" value="Genomic_DNA"/>
</dbReference>
<keyword evidence="4" id="KW-1185">Reference proteome</keyword>
<protein>
    <recommendedName>
        <fullName evidence="2">Fumarylacetoacetase-like C-terminal domain-containing protein</fullName>
    </recommendedName>
</protein>
<accession>A0ABQ5TNB3</accession>
<reference evidence="3 4" key="1">
    <citation type="submission" date="2023-02" db="EMBL/GenBank/DDBJ databases">
        <title>Oceanobacillus kimchii IFOP_LL358 isolated form Alexandrium catenella lab strain.</title>
        <authorList>
            <person name="Gajardo G."/>
            <person name="Ueki S."/>
            <person name="Maruyama F."/>
        </authorList>
    </citation>
    <scope>NUCLEOTIDE SEQUENCE [LARGE SCALE GENOMIC DNA]</scope>
    <source>
        <strain evidence="3 4">IFOP_LL358</strain>
    </source>
</reference>
<evidence type="ECO:0000313" key="4">
    <source>
        <dbReference type="Proteomes" id="UP001275436"/>
    </source>
</evidence>
<dbReference type="InterPro" id="IPR036663">
    <property type="entry name" value="Fumarylacetoacetase_C_sf"/>
</dbReference>
<dbReference type="InterPro" id="IPR011234">
    <property type="entry name" value="Fumarylacetoacetase-like_C"/>
</dbReference>
<dbReference type="Pfam" id="PF01557">
    <property type="entry name" value="FAA_hydrolase"/>
    <property type="match status" value="1"/>
</dbReference>
<sequence>MRLVSYRKKESGSKFRMGYITENEQIVDIHLASQKAFQAGNTTVELPYQPELFYQEGQFFIDEATKLVGKIKDSEFTFSMNDIQLGMPLGTAKKVICVGKNYADHVAEMKSDIPEFPVLFAKFDNAIIGPEDEIHFSSATEKLDYEVELTIVIGKEASHVHEENALDYVAGYTIGNDTSARDLQKRTPQWLQGKSLDHTTPIGPWIVTKNEILDPGNLTIASYVNNEKRQYSNTKHLIFSVPYLVSFISNLITLKPGDIIMTGTPDGVGFAMNPPGYVKDKDKIKLVIEGIGVMENVVKKVL</sequence>
<proteinExistence type="predicted"/>